<dbReference type="EMBL" id="PP965493">
    <property type="protein sequence ID" value="XCN99909.1"/>
    <property type="molecule type" value="Genomic_DNA"/>
</dbReference>
<sequence length="256" mass="28730">MSQSIFCIERDLLSIFEELEENGGELTPKLEEKLKLNGQEVTRKVKSYVGYIQKLNSDMAAIKIEQDRLDKLAKSKQKTVDNISKLVLYAIDKFGTEDKNGKKFFDWGTGKVSTRKSTSIEVDSKKINGLTDIIQMTFTDAIYSGMIRQTNSIDEDSILDACEHNMANDQYQSPDPIEVETEDIDDITVDVTIPVPMRSLISGEGYQLMSKVADVNPNAWKFKPTIDKKAMKVKLTDEGGTSNIAKVVTKENLSIK</sequence>
<accession>A0AAU8MJC4</accession>
<name>A0AAU8MJC4_9CAUD</name>
<dbReference type="InterPro" id="IPR008840">
    <property type="entry name" value="Sipho_Gp157"/>
</dbReference>
<proteinExistence type="predicted"/>
<protein>
    <submittedName>
        <fullName evidence="1">Resistance protein</fullName>
    </submittedName>
</protein>
<evidence type="ECO:0000313" key="1">
    <source>
        <dbReference type="EMBL" id="XCN99909.1"/>
    </source>
</evidence>
<organism evidence="1">
    <name type="scientific">Geladintestivirus 3</name>
    <dbReference type="NCBI Taxonomy" id="3233135"/>
    <lineage>
        <taxon>Viruses</taxon>
        <taxon>Duplodnaviria</taxon>
        <taxon>Heunggongvirae</taxon>
        <taxon>Uroviricota</taxon>
        <taxon>Caudoviricetes</taxon>
        <taxon>Crassvirales</taxon>
    </lineage>
</organism>
<dbReference type="Pfam" id="PF05565">
    <property type="entry name" value="Sipho_Gp157"/>
    <property type="match status" value="1"/>
</dbReference>
<dbReference type="SUPFAM" id="SSF161266">
    <property type="entry name" value="Gam-like"/>
    <property type="match status" value="1"/>
</dbReference>
<reference evidence="1" key="1">
    <citation type="submission" date="2024-06" db="EMBL/GenBank/DDBJ databases">
        <title>Intestivirid acquisition increases across infancy in a wild primate population.</title>
        <authorList>
            <person name="Schneider-Creas I.A."/>
            <person name="Moya I.L."/>
            <person name="Chiou K.L."/>
            <person name="Baniel A."/>
            <person name="Azanaw Haile A."/>
            <person name="Kebede F."/>
            <person name="Abebe B."/>
            <person name="Snyder-Mackler N."/>
            <person name="Varsani A."/>
        </authorList>
    </citation>
    <scope>NUCLEOTIDE SEQUENCE</scope>
    <source>
        <strain evidence="1">Int_RNL_2017_0019_DDA</strain>
    </source>
</reference>